<accession>A0A8R7UJ63</accession>
<evidence type="ECO:0000313" key="2">
    <source>
        <dbReference type="EnsemblPlants" id="TuG1812G0500002863.01.T01.cds461117"/>
    </source>
</evidence>
<dbReference type="AlphaFoldDB" id="A0A8R7UJ63"/>
<reference evidence="2" key="3">
    <citation type="submission" date="2022-06" db="UniProtKB">
        <authorList>
            <consortium name="EnsemblPlants"/>
        </authorList>
    </citation>
    <scope>IDENTIFICATION</scope>
</reference>
<evidence type="ECO:0000256" key="1">
    <source>
        <dbReference type="SAM" id="MobiDB-lite"/>
    </source>
</evidence>
<sequence>MPAAGQGALDASSSGDASSPARLTIHNVDILTHVPAKLDFDADNYAEWRDGMLSALRVRRRRPRRGTGPVAPRGRRGVDARRRHHRPLDLHHHLRRAAGRGHGRPQHRLRGLGPAARLLRGRRRVRPGPGAPHRRAGGHVRQRLRLAPQGAGPRRRRRGWRARLRHRAGPA</sequence>
<feature type="region of interest" description="Disordered" evidence="1">
    <location>
        <begin position="123"/>
        <end position="171"/>
    </location>
</feature>
<reference evidence="3" key="1">
    <citation type="journal article" date="2013" name="Nature">
        <title>Draft genome of the wheat A-genome progenitor Triticum urartu.</title>
        <authorList>
            <person name="Ling H.Q."/>
            <person name="Zhao S."/>
            <person name="Liu D."/>
            <person name="Wang J."/>
            <person name="Sun H."/>
            <person name="Zhang C."/>
            <person name="Fan H."/>
            <person name="Li D."/>
            <person name="Dong L."/>
            <person name="Tao Y."/>
            <person name="Gao C."/>
            <person name="Wu H."/>
            <person name="Li Y."/>
            <person name="Cui Y."/>
            <person name="Guo X."/>
            <person name="Zheng S."/>
            <person name="Wang B."/>
            <person name="Yu K."/>
            <person name="Liang Q."/>
            <person name="Yang W."/>
            <person name="Lou X."/>
            <person name="Chen J."/>
            <person name="Feng M."/>
            <person name="Jian J."/>
            <person name="Zhang X."/>
            <person name="Luo G."/>
            <person name="Jiang Y."/>
            <person name="Liu J."/>
            <person name="Wang Z."/>
            <person name="Sha Y."/>
            <person name="Zhang B."/>
            <person name="Wu H."/>
            <person name="Tang D."/>
            <person name="Shen Q."/>
            <person name="Xue P."/>
            <person name="Zou S."/>
            <person name="Wang X."/>
            <person name="Liu X."/>
            <person name="Wang F."/>
            <person name="Yang Y."/>
            <person name="An X."/>
            <person name="Dong Z."/>
            <person name="Zhang K."/>
            <person name="Zhang X."/>
            <person name="Luo M.C."/>
            <person name="Dvorak J."/>
            <person name="Tong Y."/>
            <person name="Wang J."/>
            <person name="Yang H."/>
            <person name="Li Z."/>
            <person name="Wang D."/>
            <person name="Zhang A."/>
            <person name="Wang J."/>
        </authorList>
    </citation>
    <scope>NUCLEOTIDE SEQUENCE</scope>
    <source>
        <strain evidence="3">cv. G1812</strain>
    </source>
</reference>
<feature type="compositionally biased region" description="Low complexity" evidence="1">
    <location>
        <begin position="1"/>
        <end position="19"/>
    </location>
</feature>
<keyword evidence="3" id="KW-1185">Reference proteome</keyword>
<dbReference type="Proteomes" id="UP000015106">
    <property type="component" value="Chromosome 5"/>
</dbReference>
<dbReference type="EnsemblPlants" id="TuG1812G0500002863.01.T01">
    <property type="protein sequence ID" value="TuG1812G0500002863.01.T01.cds461117"/>
    <property type="gene ID" value="TuG1812G0500002863.01"/>
</dbReference>
<proteinExistence type="predicted"/>
<feature type="compositionally biased region" description="Basic residues" evidence="1">
    <location>
        <begin position="123"/>
        <end position="144"/>
    </location>
</feature>
<organism evidence="2 3">
    <name type="scientific">Triticum urartu</name>
    <name type="common">Red wild einkorn</name>
    <name type="synonym">Crithodium urartu</name>
    <dbReference type="NCBI Taxonomy" id="4572"/>
    <lineage>
        <taxon>Eukaryota</taxon>
        <taxon>Viridiplantae</taxon>
        <taxon>Streptophyta</taxon>
        <taxon>Embryophyta</taxon>
        <taxon>Tracheophyta</taxon>
        <taxon>Spermatophyta</taxon>
        <taxon>Magnoliopsida</taxon>
        <taxon>Liliopsida</taxon>
        <taxon>Poales</taxon>
        <taxon>Poaceae</taxon>
        <taxon>BOP clade</taxon>
        <taxon>Pooideae</taxon>
        <taxon>Triticodae</taxon>
        <taxon>Triticeae</taxon>
        <taxon>Triticinae</taxon>
        <taxon>Triticum</taxon>
    </lineage>
</organism>
<feature type="region of interest" description="Disordered" evidence="1">
    <location>
        <begin position="60"/>
        <end position="79"/>
    </location>
</feature>
<dbReference type="Gramene" id="TuG1812G0500002863.01.T01">
    <property type="protein sequence ID" value="TuG1812G0500002863.01.T01.cds461117"/>
    <property type="gene ID" value="TuG1812G0500002863.01"/>
</dbReference>
<reference evidence="2" key="2">
    <citation type="submission" date="2018-03" db="EMBL/GenBank/DDBJ databases">
        <title>The Triticum urartu genome reveals the dynamic nature of wheat genome evolution.</title>
        <authorList>
            <person name="Ling H."/>
            <person name="Ma B."/>
            <person name="Shi X."/>
            <person name="Liu H."/>
            <person name="Dong L."/>
            <person name="Sun H."/>
            <person name="Cao Y."/>
            <person name="Gao Q."/>
            <person name="Zheng S."/>
            <person name="Li Y."/>
            <person name="Yu Y."/>
            <person name="Du H."/>
            <person name="Qi M."/>
            <person name="Li Y."/>
            <person name="Yu H."/>
            <person name="Cui Y."/>
            <person name="Wang N."/>
            <person name="Chen C."/>
            <person name="Wu H."/>
            <person name="Zhao Y."/>
            <person name="Zhang J."/>
            <person name="Li Y."/>
            <person name="Zhou W."/>
            <person name="Zhang B."/>
            <person name="Hu W."/>
            <person name="Eijk M."/>
            <person name="Tang J."/>
            <person name="Witsenboer H."/>
            <person name="Zhao S."/>
            <person name="Li Z."/>
            <person name="Zhang A."/>
            <person name="Wang D."/>
            <person name="Liang C."/>
        </authorList>
    </citation>
    <scope>NUCLEOTIDE SEQUENCE [LARGE SCALE GENOMIC DNA]</scope>
    <source>
        <strain evidence="2">cv. G1812</strain>
    </source>
</reference>
<evidence type="ECO:0000313" key="3">
    <source>
        <dbReference type="Proteomes" id="UP000015106"/>
    </source>
</evidence>
<name>A0A8R7UJ63_TRIUA</name>
<feature type="region of interest" description="Disordered" evidence="1">
    <location>
        <begin position="1"/>
        <end position="20"/>
    </location>
</feature>
<protein>
    <submittedName>
        <fullName evidence="2">Uncharacterized protein</fullName>
    </submittedName>
</protein>
<feature type="compositionally biased region" description="Basic residues" evidence="1">
    <location>
        <begin position="153"/>
        <end position="171"/>
    </location>
</feature>